<evidence type="ECO:0000256" key="2">
    <source>
        <dbReference type="ARBA" id="ARBA00022428"/>
    </source>
</evidence>
<dbReference type="Gene3D" id="3.40.50.970">
    <property type="match status" value="2"/>
</dbReference>
<evidence type="ECO:0000259" key="6">
    <source>
        <dbReference type="Pfam" id="PF02775"/>
    </source>
</evidence>
<keyword evidence="3 4" id="KW-0786">Thiamine pyrophosphate</keyword>
<dbReference type="GO" id="GO:0009097">
    <property type="term" value="P:isoleucine biosynthetic process"/>
    <property type="evidence" value="ECO:0007669"/>
    <property type="project" value="TreeGrafter"/>
</dbReference>
<dbReference type="CDD" id="cd00568">
    <property type="entry name" value="TPP_enzymes"/>
    <property type="match status" value="1"/>
</dbReference>
<dbReference type="Gene3D" id="3.40.50.1220">
    <property type="entry name" value="TPP-binding domain"/>
    <property type="match status" value="1"/>
</dbReference>
<proteinExistence type="inferred from homology"/>
<dbReference type="EMBL" id="CP118848">
    <property type="protein sequence ID" value="WHI59918.1"/>
    <property type="molecule type" value="Genomic_DNA"/>
</dbReference>
<dbReference type="RefSeq" id="WP_282862161.1">
    <property type="nucleotide sequence ID" value="NZ_CP118848.1"/>
</dbReference>
<dbReference type="InterPro" id="IPR012001">
    <property type="entry name" value="Thiamin_PyroP_enz_TPP-bd_dom"/>
</dbReference>
<dbReference type="Proteomes" id="UP001223261">
    <property type="component" value="Chromosome"/>
</dbReference>
<dbReference type="InterPro" id="IPR029035">
    <property type="entry name" value="DHS-like_NAD/FAD-binding_dom"/>
</dbReference>
<dbReference type="Pfam" id="PF00205">
    <property type="entry name" value="TPP_enzyme_M"/>
    <property type="match status" value="1"/>
</dbReference>
<dbReference type="Pfam" id="PF02776">
    <property type="entry name" value="TPP_enzyme_N"/>
    <property type="match status" value="1"/>
</dbReference>
<keyword evidence="2" id="KW-0474">Menaquinone biosynthesis</keyword>
<feature type="domain" description="Thiamine pyrophosphate enzyme N-terminal TPP-binding" evidence="7">
    <location>
        <begin position="9"/>
        <end position="120"/>
    </location>
</feature>
<dbReference type="InterPro" id="IPR029061">
    <property type="entry name" value="THDP-binding"/>
</dbReference>
<dbReference type="InterPro" id="IPR011766">
    <property type="entry name" value="TPP_enzyme_TPP-bd"/>
</dbReference>
<dbReference type="GO" id="GO:0030976">
    <property type="term" value="F:thiamine pyrophosphate binding"/>
    <property type="evidence" value="ECO:0007669"/>
    <property type="project" value="InterPro"/>
</dbReference>
<evidence type="ECO:0000256" key="1">
    <source>
        <dbReference type="ARBA" id="ARBA00007812"/>
    </source>
</evidence>
<dbReference type="GO" id="GO:0009234">
    <property type="term" value="P:menaquinone biosynthetic process"/>
    <property type="evidence" value="ECO:0007669"/>
    <property type="project" value="UniProtKB-KW"/>
</dbReference>
<feature type="domain" description="Thiamine pyrophosphate enzyme TPP-binding" evidence="6">
    <location>
        <begin position="393"/>
        <end position="532"/>
    </location>
</feature>
<protein>
    <submittedName>
        <fullName evidence="8">Thiamine pyrophosphate-binding protein</fullName>
    </submittedName>
</protein>
<evidence type="ECO:0000313" key="8">
    <source>
        <dbReference type="EMBL" id="WHI59918.1"/>
    </source>
</evidence>
<evidence type="ECO:0000313" key="9">
    <source>
        <dbReference type="Proteomes" id="UP001223261"/>
    </source>
</evidence>
<dbReference type="GO" id="GO:0003984">
    <property type="term" value="F:acetolactate synthase activity"/>
    <property type="evidence" value="ECO:0007669"/>
    <property type="project" value="TreeGrafter"/>
</dbReference>
<dbReference type="PANTHER" id="PTHR18968">
    <property type="entry name" value="THIAMINE PYROPHOSPHATE ENZYMES"/>
    <property type="match status" value="1"/>
</dbReference>
<evidence type="ECO:0000256" key="4">
    <source>
        <dbReference type="RuleBase" id="RU362132"/>
    </source>
</evidence>
<feature type="domain" description="Thiamine pyrophosphate enzyme central" evidence="5">
    <location>
        <begin position="198"/>
        <end position="329"/>
    </location>
</feature>
<organism evidence="8 9">
    <name type="scientific">Mammaliicoccus lentus</name>
    <name type="common">Staphylococcus lentus</name>
    <dbReference type="NCBI Taxonomy" id="42858"/>
    <lineage>
        <taxon>Bacteria</taxon>
        <taxon>Bacillati</taxon>
        <taxon>Bacillota</taxon>
        <taxon>Bacilli</taxon>
        <taxon>Bacillales</taxon>
        <taxon>Staphylococcaceae</taxon>
        <taxon>Mammaliicoccus</taxon>
    </lineage>
</organism>
<name>A0AAX3W3R1_MAMLE</name>
<dbReference type="GO" id="GO:0050660">
    <property type="term" value="F:flavin adenine dinucleotide binding"/>
    <property type="evidence" value="ECO:0007669"/>
    <property type="project" value="TreeGrafter"/>
</dbReference>
<dbReference type="InterPro" id="IPR045229">
    <property type="entry name" value="TPP_enz"/>
</dbReference>
<dbReference type="GO" id="GO:0009099">
    <property type="term" value="P:L-valine biosynthetic process"/>
    <property type="evidence" value="ECO:0007669"/>
    <property type="project" value="TreeGrafter"/>
</dbReference>
<reference evidence="8" key="1">
    <citation type="journal article" date="2023" name="Antibiotics">
        <title>Prevalence and Molecular Characterization of Methicillin-Resistant Staphylococci (MRS) and Mammaliicocci (MRM) in Dromedary Camels from Algeria: First Detection of SCCmec-mecC Hybrid in Methicillin-Resistant Mammaliicoccus lentus.</title>
        <authorList>
            <person name="Belhout C."/>
            <person name="Boyen F."/>
            <person name="Vereecke N."/>
            <person name="Theuns S."/>
            <person name="Taibi N."/>
            <person name="Stegger M."/>
            <person name="de la Fe-Rodriguez P.Y."/>
            <person name="Bouayad L."/>
            <person name="Elgroud R."/>
            <person name="Butaye P."/>
        </authorList>
    </citation>
    <scope>NUCLEOTIDE SEQUENCE</scope>
    <source>
        <strain evidence="8">7048</strain>
    </source>
</reference>
<accession>A0AAX3W3R1</accession>
<dbReference type="GO" id="GO:0000287">
    <property type="term" value="F:magnesium ion binding"/>
    <property type="evidence" value="ECO:0007669"/>
    <property type="project" value="InterPro"/>
</dbReference>
<dbReference type="SUPFAM" id="SSF52518">
    <property type="entry name" value="Thiamin diphosphate-binding fold (THDP-binding)"/>
    <property type="match status" value="2"/>
</dbReference>
<comment type="similarity">
    <text evidence="1 4">Belongs to the TPP enzyme family.</text>
</comment>
<dbReference type="AlphaFoldDB" id="A0AAX3W3R1"/>
<dbReference type="CDD" id="cd07035">
    <property type="entry name" value="TPP_PYR_POX_like"/>
    <property type="match status" value="1"/>
</dbReference>
<sequence>MQQNQIDYTVANVIVDKLIEADVDTIFGIVSIHNMPIYNAIAQDGRVKLVTARGESGAVNMADGYARTSGKMGVVLTSTGAGAGNGAGSLTESWNAETPLLHITGEIDSNYIGKHKRYIHECKDELGMMEAASKAAYQLDSPYQIHDFMSHAIKEAQNTPTGPITAIIPTNLQHVKLPKLEVIETTTQVEQQDIVIPEEVIEMIVNAKKPFIWVGGGVIKAGATDALQHLVNKLQAAVITSESGKGAYPETSDLCLANNSVHPEVTKLLKESDVLITIGTHLRGEDTLNWKLELPQTHIDINSNPEHINKNYIASKSIIGDANTVLESLNHALKSKHVQIDESYVKQIANIKAQMYKALSNDVSPYNQIAESMNQLLADDDVVVRDVTVPAYWWGNHLIQFTKPRTSVYTVGGGIGQGLPLAIGAQMSTKQRRVVNMAGEGGFMVNAGELATLAEQDLPVITLLFKDGGYGILRYLQSAAYDYNEGVDLHTPDFKMLSESVGIHAEVVENIDEFHKTFEYALQLNKPAFIIVDMDKVGPTNVSYSEDEAYIESFRPQEKF</sequence>
<dbReference type="NCBIfam" id="NF005470">
    <property type="entry name" value="PRK07064.1"/>
    <property type="match status" value="1"/>
</dbReference>
<dbReference type="GO" id="GO:0005948">
    <property type="term" value="C:acetolactate synthase complex"/>
    <property type="evidence" value="ECO:0007669"/>
    <property type="project" value="TreeGrafter"/>
</dbReference>
<evidence type="ECO:0000259" key="7">
    <source>
        <dbReference type="Pfam" id="PF02776"/>
    </source>
</evidence>
<evidence type="ECO:0000259" key="5">
    <source>
        <dbReference type="Pfam" id="PF00205"/>
    </source>
</evidence>
<dbReference type="InterPro" id="IPR012000">
    <property type="entry name" value="Thiamin_PyroP_enz_cen_dom"/>
</dbReference>
<gene>
    <name evidence="8" type="ORF">PYH69_14665</name>
</gene>
<evidence type="ECO:0000256" key="3">
    <source>
        <dbReference type="ARBA" id="ARBA00023052"/>
    </source>
</evidence>
<dbReference type="Pfam" id="PF02775">
    <property type="entry name" value="TPP_enzyme_C"/>
    <property type="match status" value="1"/>
</dbReference>
<dbReference type="SUPFAM" id="SSF52467">
    <property type="entry name" value="DHS-like NAD/FAD-binding domain"/>
    <property type="match status" value="1"/>
</dbReference>
<dbReference type="PANTHER" id="PTHR18968:SF13">
    <property type="entry name" value="ACETOLACTATE SYNTHASE CATALYTIC SUBUNIT, MITOCHONDRIAL"/>
    <property type="match status" value="1"/>
</dbReference>